<evidence type="ECO:0000256" key="10">
    <source>
        <dbReference type="PROSITE-ProRule" id="PRU00076"/>
    </source>
</evidence>
<dbReference type="EMBL" id="JAHWGI010001227">
    <property type="protein sequence ID" value="KAK3925476.1"/>
    <property type="molecule type" value="Genomic_DNA"/>
</dbReference>
<dbReference type="GO" id="GO:0048495">
    <property type="term" value="F:Roundabout binding"/>
    <property type="evidence" value="ECO:0007669"/>
    <property type="project" value="TreeGrafter"/>
</dbReference>
<dbReference type="Pfam" id="PF01462">
    <property type="entry name" value="LRRNT"/>
    <property type="match status" value="3"/>
</dbReference>
<feature type="domain" description="EGF-like" evidence="15">
    <location>
        <begin position="794"/>
        <end position="829"/>
    </location>
</feature>
<evidence type="ECO:0000256" key="2">
    <source>
        <dbReference type="ARBA" id="ARBA00022473"/>
    </source>
</evidence>
<feature type="disulfide bond" evidence="10">
    <location>
        <begin position="858"/>
        <end position="867"/>
    </location>
</feature>
<dbReference type="PANTHER" id="PTHR45836">
    <property type="entry name" value="SLIT HOMOLOG"/>
    <property type="match status" value="1"/>
</dbReference>
<evidence type="ECO:0000259" key="15">
    <source>
        <dbReference type="PROSITE" id="PS50026"/>
    </source>
</evidence>
<dbReference type="FunFam" id="2.10.25.10:FF:000095">
    <property type="entry name" value="Notch, isoform B"/>
    <property type="match status" value="1"/>
</dbReference>
<feature type="disulfide bond" evidence="10">
    <location>
        <begin position="1021"/>
        <end position="1030"/>
    </location>
</feature>
<dbReference type="InterPro" id="IPR006207">
    <property type="entry name" value="Cys_knot_C"/>
</dbReference>
<feature type="region of interest" description="Disordered" evidence="11">
    <location>
        <begin position="1504"/>
        <end position="1539"/>
    </location>
</feature>
<keyword evidence="3" id="KW-0964">Secreted</keyword>
<feature type="domain" description="EGF-like" evidence="15">
    <location>
        <begin position="831"/>
        <end position="868"/>
    </location>
</feature>
<evidence type="ECO:0000259" key="14">
    <source>
        <dbReference type="PROSITE" id="PS50025"/>
    </source>
</evidence>
<evidence type="ECO:0000256" key="3">
    <source>
        <dbReference type="ARBA" id="ARBA00022525"/>
    </source>
</evidence>
<organism evidence="16 17">
    <name type="scientific">Frankliniella fusca</name>
    <dbReference type="NCBI Taxonomy" id="407009"/>
    <lineage>
        <taxon>Eukaryota</taxon>
        <taxon>Metazoa</taxon>
        <taxon>Ecdysozoa</taxon>
        <taxon>Arthropoda</taxon>
        <taxon>Hexapoda</taxon>
        <taxon>Insecta</taxon>
        <taxon>Pterygota</taxon>
        <taxon>Neoptera</taxon>
        <taxon>Paraneoptera</taxon>
        <taxon>Thysanoptera</taxon>
        <taxon>Terebrantia</taxon>
        <taxon>Thripoidea</taxon>
        <taxon>Thripidae</taxon>
        <taxon>Frankliniella</taxon>
    </lineage>
</organism>
<dbReference type="SMART" id="SM00013">
    <property type="entry name" value="LRRNT"/>
    <property type="match status" value="3"/>
</dbReference>
<dbReference type="GO" id="GO:0008201">
    <property type="term" value="F:heparin binding"/>
    <property type="evidence" value="ECO:0007669"/>
    <property type="project" value="TreeGrafter"/>
</dbReference>
<feature type="compositionally biased region" description="Low complexity" evidence="11">
    <location>
        <begin position="1422"/>
        <end position="1437"/>
    </location>
</feature>
<reference evidence="16" key="1">
    <citation type="submission" date="2021-07" db="EMBL/GenBank/DDBJ databases">
        <authorList>
            <person name="Catto M.A."/>
            <person name="Jacobson A."/>
            <person name="Kennedy G."/>
            <person name="Labadie P."/>
            <person name="Hunt B.G."/>
            <person name="Srinivasan R."/>
        </authorList>
    </citation>
    <scope>NUCLEOTIDE SEQUENCE</scope>
    <source>
        <strain evidence="16">PL_HMW_Pooled</strain>
        <tissue evidence="16">Head</tissue>
    </source>
</reference>
<keyword evidence="4 10" id="KW-0245">EGF-like domain</keyword>
<dbReference type="FunFam" id="3.80.10.10:FF:000004">
    <property type="entry name" value="Slit guidance ligand 2"/>
    <property type="match status" value="1"/>
</dbReference>
<dbReference type="PRINTS" id="PR00019">
    <property type="entry name" value="LEURICHRPT"/>
</dbReference>
<dbReference type="Proteomes" id="UP001219518">
    <property type="component" value="Unassembled WGS sequence"/>
</dbReference>
<dbReference type="SMART" id="SM00082">
    <property type="entry name" value="LRRCT"/>
    <property type="match status" value="4"/>
</dbReference>
<dbReference type="SMART" id="SM00369">
    <property type="entry name" value="LRR_TYP"/>
    <property type="match status" value="14"/>
</dbReference>
<dbReference type="InterPro" id="IPR000152">
    <property type="entry name" value="EGF-type_Asp/Asn_hydroxyl_site"/>
</dbReference>
<feature type="compositionally biased region" description="Low complexity" evidence="11">
    <location>
        <begin position="1525"/>
        <end position="1535"/>
    </location>
</feature>
<dbReference type="SUPFAM" id="SSF57196">
    <property type="entry name" value="EGF/Laminin"/>
    <property type="match status" value="6"/>
</dbReference>
<keyword evidence="2" id="KW-0217">Developmental protein</keyword>
<feature type="region of interest" description="Disordered" evidence="11">
    <location>
        <begin position="1417"/>
        <end position="1437"/>
    </location>
</feature>
<comment type="caution">
    <text evidence="16">The sequence shown here is derived from an EMBL/GenBank/DDBJ whole genome shotgun (WGS) entry which is preliminary data.</text>
</comment>
<dbReference type="InterPro" id="IPR018097">
    <property type="entry name" value="EGF_Ca-bd_CS"/>
</dbReference>
<evidence type="ECO:0000259" key="13">
    <source>
        <dbReference type="PROSITE" id="PS01225"/>
    </source>
</evidence>
<dbReference type="InterPro" id="IPR001791">
    <property type="entry name" value="Laminin_G"/>
</dbReference>
<dbReference type="GO" id="GO:0007411">
    <property type="term" value="P:axon guidance"/>
    <property type="evidence" value="ECO:0007669"/>
    <property type="project" value="UniProtKB-ARBA"/>
</dbReference>
<evidence type="ECO:0000313" key="16">
    <source>
        <dbReference type="EMBL" id="KAK3925476.1"/>
    </source>
</evidence>
<dbReference type="Gene3D" id="3.80.10.10">
    <property type="entry name" value="Ribonuclease Inhibitor"/>
    <property type="match status" value="4"/>
</dbReference>
<dbReference type="InterPro" id="IPR000742">
    <property type="entry name" value="EGF"/>
</dbReference>
<accession>A0AAE1LM95</accession>
<evidence type="ECO:0000256" key="4">
    <source>
        <dbReference type="ARBA" id="ARBA00022536"/>
    </source>
</evidence>
<dbReference type="Pfam" id="PF00008">
    <property type="entry name" value="EGF"/>
    <property type="match status" value="5"/>
</dbReference>
<dbReference type="InterPro" id="IPR000372">
    <property type="entry name" value="LRRNT"/>
</dbReference>
<dbReference type="FunFam" id="3.80.10.10:FF:000002">
    <property type="entry name" value="Slit guidance ligand 2"/>
    <property type="match status" value="2"/>
</dbReference>
<keyword evidence="5" id="KW-0433">Leucine-rich repeat</keyword>
<evidence type="ECO:0000256" key="9">
    <source>
        <dbReference type="ARBA" id="ARBA00023180"/>
    </source>
</evidence>
<dbReference type="SMART" id="SM00041">
    <property type="entry name" value="CT"/>
    <property type="match status" value="1"/>
</dbReference>
<dbReference type="InterPro" id="IPR013320">
    <property type="entry name" value="ConA-like_dom_sf"/>
</dbReference>
<dbReference type="PROSITE" id="PS50025">
    <property type="entry name" value="LAM_G_DOMAIN"/>
    <property type="match status" value="1"/>
</dbReference>
<dbReference type="PROSITE" id="PS00010">
    <property type="entry name" value="ASX_HYDROXYL"/>
    <property type="match status" value="3"/>
</dbReference>
<dbReference type="InterPro" id="IPR051355">
    <property type="entry name" value="Notch/Slit_guidance"/>
</dbReference>
<feature type="domain" description="CTCK" evidence="13">
    <location>
        <begin position="1345"/>
        <end position="1418"/>
    </location>
</feature>
<feature type="transmembrane region" description="Helical" evidence="12">
    <location>
        <begin position="1553"/>
        <end position="1578"/>
    </location>
</feature>
<feature type="domain" description="EGF-like" evidence="15">
    <location>
        <begin position="948"/>
        <end position="984"/>
    </location>
</feature>
<dbReference type="Pfam" id="PF13855">
    <property type="entry name" value="LRR_8"/>
    <property type="match status" value="4"/>
</dbReference>
<feature type="domain" description="EGF-like" evidence="15">
    <location>
        <begin position="1256"/>
        <end position="1302"/>
    </location>
</feature>
<dbReference type="InterPro" id="IPR001611">
    <property type="entry name" value="Leu-rich_rpt"/>
</dbReference>
<keyword evidence="12" id="KW-1133">Transmembrane helix</keyword>
<evidence type="ECO:0000256" key="7">
    <source>
        <dbReference type="ARBA" id="ARBA00022737"/>
    </source>
</evidence>
<dbReference type="GO" id="GO:0048056">
    <property type="term" value="P:R3/R4 cell differentiation"/>
    <property type="evidence" value="ECO:0007669"/>
    <property type="project" value="UniProtKB-ARBA"/>
</dbReference>
<dbReference type="SMART" id="SM00282">
    <property type="entry name" value="LamG"/>
    <property type="match status" value="1"/>
</dbReference>
<keyword evidence="6" id="KW-0732">Signal</keyword>
<dbReference type="FunFam" id="2.10.25.10:FF:000045">
    <property type="entry name" value="Slit guidance ligand 2"/>
    <property type="match status" value="1"/>
</dbReference>
<dbReference type="PROSITE" id="PS51450">
    <property type="entry name" value="LRR"/>
    <property type="match status" value="3"/>
</dbReference>
<dbReference type="Pfam" id="PF00054">
    <property type="entry name" value="Laminin_G_1"/>
    <property type="match status" value="1"/>
</dbReference>
<feature type="disulfide bond" evidence="10">
    <location>
        <begin position="974"/>
        <end position="983"/>
    </location>
</feature>
<keyword evidence="12" id="KW-0472">Membrane</keyword>
<comment type="subcellular location">
    <subcellularLocation>
        <location evidence="1">Secreted</location>
    </subcellularLocation>
</comment>
<dbReference type="FunFam" id="2.60.120.200:FF:000134">
    <property type="entry name" value="Slit 2"/>
    <property type="match status" value="1"/>
</dbReference>
<dbReference type="PROSITE" id="PS50026">
    <property type="entry name" value="EGF_3"/>
    <property type="match status" value="7"/>
</dbReference>
<feature type="domain" description="EGF-like" evidence="15">
    <location>
        <begin position="870"/>
        <end position="906"/>
    </location>
</feature>
<dbReference type="GO" id="GO:0120035">
    <property type="term" value="P:regulation of plasma membrane bounded cell projection organization"/>
    <property type="evidence" value="ECO:0007669"/>
    <property type="project" value="UniProtKB-ARBA"/>
</dbReference>
<dbReference type="SUPFAM" id="SSF52058">
    <property type="entry name" value="L domain-like"/>
    <property type="match status" value="2"/>
</dbReference>
<dbReference type="SMART" id="SM00365">
    <property type="entry name" value="LRR_SD22"/>
    <property type="match status" value="7"/>
</dbReference>
<dbReference type="FunFam" id="2.10.25.10:FF:000142">
    <property type="entry name" value="Crumbs cell polarity complex component 2"/>
    <property type="match status" value="1"/>
</dbReference>
<dbReference type="FunFam" id="2.10.25.10:FF:000556">
    <property type="entry name" value="Blast:Protein slit"/>
    <property type="match status" value="1"/>
</dbReference>
<dbReference type="CDD" id="cd00054">
    <property type="entry name" value="EGF_CA"/>
    <property type="match status" value="5"/>
</dbReference>
<keyword evidence="17" id="KW-1185">Reference proteome</keyword>
<feature type="domain" description="EGF-like" evidence="15">
    <location>
        <begin position="908"/>
        <end position="946"/>
    </location>
</feature>
<dbReference type="SUPFAM" id="SSF49899">
    <property type="entry name" value="Concanavalin A-like lectins/glucanases"/>
    <property type="match status" value="1"/>
</dbReference>
<sequence length="1790" mass="196350">MESASVGASFASEVFPVRVKLEMRGSGEEELVYVQDLSNNELKGIGKNSLRGLGSLRTLLLDNNQLSCVDEGAFDGLRELDVLTLNNNNLTWLRSETFSGLTRLRALRLSENALRCDCHLAWLARWLRRSPRLALYTRCAAPAHLRDLSVADLHDNEFSCAGSSLAPPMECAGEPRCPAPCRCQDSVVDCREKGLTAVPDHLPEGTTELRLEQNKITEIHTKAFTPYKRLQRIDLSNNQIGKMAPDAFQGLKALTSLVLYGNKITDLPKGIFHGLANLQLLLLNANEISCVRKDTFRDLHSLNLLSLYDNNIQSIANGTFDPMKSIQTLHLARNPFVCDCNLRWLADYLHRHPVETSDAKCDSPKRMQRRRLAALKDDQLQCTGMDEYRTRLAGECLTDAACPADCACDGPVVDCSGRGLKDIPKDIPAYTSELLLQNNELVRVKADGVLAALPNLVKLDLSNNHITGIEQMAFQGNPMLQHLYLSGNRMREIHNKMFVGLSNLKVLQLSDNQVTCVMQSSFDMLTSLKSLDLTRNPMVCNCHLAWLAGWLSSRGLSAGSPTCSSPPRLRDAPVYEIPRHEFKCLSDADEQGCLGEDYCPPECTCTGTVVRCSRAGLTEVPRGIPADTTELYLDVNNITAIRPERLQHLQSLSRLDLSNNKISILSNFTFVNLTQLSTLIISYNKLQCIERDSLAGLKSLRVMSLHGNDISMIADGTFTDLHAITHLALGSNQLYCDCNLRWLASWVKRDFVEPGIASCTAPDTMRDKLLLTTPASAFQCDGTPAPLSVLSKCDACAAAPCLHGGQCLPRPQRSFECACAAGYHGAVCQHVIDACFGNPCRNQGTCVVLEEGRFSCECPPGFSGARCESNVDDCVGHKCANNATCVDLVEAYQCSCSKGYMGEYCETKIPFCSEGFDPCANGGRCVDHFTHYVCECPAGFTGDNCTVNVDDCQSHLCQNGGSCVDGINDYSCACPGDYTGKFCEVAPTALLYPQTSPCAHHDCKHGICFQPPGTSDYMCKCSPGYSGKRCEYLTSLSFVHNTSFVELEPLRTKPEANVTIVFATDQENGVLLYDGQSEHLAVELFKGRIRVSYDVGNYPVSTMYSFEMVSDGKYHVVELIAVKKNFTLRVDHGLARSIINEGEKDFLRLTTPLFIGGIPPEPGQGAFNQWHLRNLTSFHGCMREVWVNHKLFDFGNAARTLKVTPGCSLLHDDEQMEEEEEEETEDSVLVSSGRQQQVVHQVVQQQMAQREEPARGRDPCANHLCRRGSKCVPKRAPGQVGPAAAAEYTCRCQPGFSGKYCDKAGQGYQGYQSISASYSGPSAVAGMQVSPPAPAGGVLAAGPACHKKQTREYFSENGCRSRKPIRMARCDGVCQHGGACCRPRKTKRRKVRLICSDGSRYTKDMDIVRKCSCAGKCTGQGPSSSTSPRNAAPASASAPAPAAAVLAPGPPPDTRPLLLPLPPLPPGMRAVPHVVYSGVPGVHSPVRMTVVNESTLVGALITASTHHRRDTPRHHPASGRPPGPATTSSTPPAGARGRGDPHVDDLVHVLVTVMYVSFFGSFFVAFAWAATLGALYLLCPLHVIAPYDFVHYVTSIILVPLKNAADTFNHNTYSKHKYHINITSIFFKFNLLPLLVPVSTTRSPEPLWPGAEDPNEHDVVILKSTWAQQPSSTSLPKEAGRAVMVHWAQLIAQTLASASDPAPRGRQRRAQRVLAERRERGGYFMRRRGSARRYRYWEGSRQGSVFIVRHERLLVERHSEGDDDDMVIVSCFFADFSHVLLLLLNPLPAG</sequence>
<feature type="domain" description="Laminin G" evidence="14">
    <location>
        <begin position="1034"/>
        <end position="1207"/>
    </location>
</feature>
<feature type="disulfide bond" evidence="10">
    <location>
        <begin position="936"/>
        <end position="945"/>
    </location>
</feature>
<dbReference type="GO" id="GO:0005911">
    <property type="term" value="C:cell-cell junction"/>
    <property type="evidence" value="ECO:0007669"/>
    <property type="project" value="UniProtKB-ARBA"/>
</dbReference>
<dbReference type="SMART" id="SM00181">
    <property type="entry name" value="EGF"/>
    <property type="match status" value="7"/>
</dbReference>
<evidence type="ECO:0000256" key="1">
    <source>
        <dbReference type="ARBA" id="ARBA00004613"/>
    </source>
</evidence>
<dbReference type="PROSITE" id="PS01187">
    <property type="entry name" value="EGF_CA"/>
    <property type="match status" value="2"/>
</dbReference>
<dbReference type="Gene3D" id="2.10.25.10">
    <property type="entry name" value="Laminin"/>
    <property type="match status" value="7"/>
</dbReference>
<feature type="disulfide bond" evidence="10">
    <location>
        <begin position="998"/>
        <end position="1008"/>
    </location>
</feature>
<dbReference type="SMART" id="SM00179">
    <property type="entry name" value="EGF_CA"/>
    <property type="match status" value="6"/>
</dbReference>
<evidence type="ECO:0000256" key="12">
    <source>
        <dbReference type="SAM" id="Phobius"/>
    </source>
</evidence>
<dbReference type="PROSITE" id="PS01186">
    <property type="entry name" value="EGF_2"/>
    <property type="match status" value="6"/>
</dbReference>
<name>A0AAE1LM95_9NEOP</name>
<dbReference type="GO" id="GO:0040008">
    <property type="term" value="P:regulation of growth"/>
    <property type="evidence" value="ECO:0007669"/>
    <property type="project" value="UniProtKB-ARBA"/>
</dbReference>
<dbReference type="Gene3D" id="2.60.120.200">
    <property type="match status" value="1"/>
</dbReference>
<dbReference type="InterPro" id="IPR032675">
    <property type="entry name" value="LRR_dom_sf"/>
</dbReference>
<dbReference type="GO" id="GO:0071944">
    <property type="term" value="C:cell periphery"/>
    <property type="evidence" value="ECO:0007669"/>
    <property type="project" value="UniProtKB-ARBA"/>
</dbReference>
<dbReference type="GO" id="GO:0050769">
    <property type="term" value="P:positive regulation of neurogenesis"/>
    <property type="evidence" value="ECO:0007669"/>
    <property type="project" value="UniProtKB-ARBA"/>
</dbReference>
<dbReference type="CDD" id="cd00110">
    <property type="entry name" value="LamG"/>
    <property type="match status" value="1"/>
</dbReference>
<dbReference type="Pfam" id="PF12661">
    <property type="entry name" value="hEGF"/>
    <property type="match status" value="1"/>
</dbReference>
<keyword evidence="7" id="KW-0677">Repeat</keyword>
<dbReference type="InterPro" id="IPR013032">
    <property type="entry name" value="EGF-like_CS"/>
</dbReference>
<dbReference type="SMART" id="SM00368">
    <property type="entry name" value="LRR_RI"/>
    <property type="match status" value="5"/>
</dbReference>
<dbReference type="PROSITE" id="PS01225">
    <property type="entry name" value="CTCK_2"/>
    <property type="match status" value="1"/>
</dbReference>
<dbReference type="PROSITE" id="PS01185">
    <property type="entry name" value="CTCK_1"/>
    <property type="match status" value="1"/>
</dbReference>
<proteinExistence type="predicted"/>
<dbReference type="GO" id="GO:0005509">
    <property type="term" value="F:calcium ion binding"/>
    <property type="evidence" value="ECO:0007669"/>
    <property type="project" value="InterPro"/>
</dbReference>
<dbReference type="GO" id="GO:0016318">
    <property type="term" value="P:ommatidial rotation"/>
    <property type="evidence" value="ECO:0007669"/>
    <property type="project" value="UniProtKB-ARBA"/>
</dbReference>
<dbReference type="PROSITE" id="PS00022">
    <property type="entry name" value="EGF_1"/>
    <property type="match status" value="7"/>
</dbReference>
<evidence type="ECO:0000256" key="5">
    <source>
        <dbReference type="ARBA" id="ARBA00022614"/>
    </source>
</evidence>
<protein>
    <submittedName>
        <fullName evidence="16">Protein slit</fullName>
    </submittedName>
</protein>
<comment type="caution">
    <text evidence="10">Lacks conserved residue(s) required for the propagation of feature annotation.</text>
</comment>
<feature type="disulfide bond" evidence="10">
    <location>
        <begin position="819"/>
        <end position="828"/>
    </location>
</feature>
<feature type="domain" description="EGF-like" evidence="15">
    <location>
        <begin position="994"/>
        <end position="1031"/>
    </location>
</feature>
<dbReference type="InterPro" id="IPR000483">
    <property type="entry name" value="Cys-rich_flank_reg_C"/>
</dbReference>
<evidence type="ECO:0000256" key="6">
    <source>
        <dbReference type="ARBA" id="ARBA00022729"/>
    </source>
</evidence>
<dbReference type="InterPro" id="IPR003591">
    <property type="entry name" value="Leu-rich_rpt_typical-subtyp"/>
</dbReference>
<feature type="disulfide bond" evidence="10">
    <location>
        <begin position="1292"/>
        <end position="1301"/>
    </location>
</feature>
<feature type="compositionally biased region" description="Basic residues" evidence="11">
    <location>
        <begin position="1505"/>
        <end position="1517"/>
    </location>
</feature>
<evidence type="ECO:0000256" key="11">
    <source>
        <dbReference type="SAM" id="MobiDB-lite"/>
    </source>
</evidence>
<dbReference type="Pfam" id="PF01463">
    <property type="entry name" value="LRRCT"/>
    <property type="match status" value="3"/>
</dbReference>
<dbReference type="GO" id="GO:0005576">
    <property type="term" value="C:extracellular region"/>
    <property type="evidence" value="ECO:0007669"/>
    <property type="project" value="UniProtKB-SubCell"/>
</dbReference>
<dbReference type="PANTHER" id="PTHR45836:SF4">
    <property type="entry name" value="PROTEIN SLIT"/>
    <property type="match status" value="1"/>
</dbReference>
<keyword evidence="8 10" id="KW-1015">Disulfide bond</keyword>
<gene>
    <name evidence="16" type="ORF">KUF71_013683</name>
</gene>
<keyword evidence="12" id="KW-0812">Transmembrane</keyword>
<reference evidence="16" key="2">
    <citation type="journal article" date="2023" name="BMC Genomics">
        <title>Pest status, molecular evolution, and epigenetic factors derived from the genome assembly of Frankliniella fusca, a thysanopteran phytovirus vector.</title>
        <authorList>
            <person name="Catto M.A."/>
            <person name="Labadie P.E."/>
            <person name="Jacobson A.L."/>
            <person name="Kennedy G.G."/>
            <person name="Srinivasan R."/>
            <person name="Hunt B.G."/>
        </authorList>
    </citation>
    <scope>NUCLEOTIDE SEQUENCE</scope>
    <source>
        <strain evidence="16">PL_HMW_Pooled</strain>
    </source>
</reference>
<keyword evidence="9" id="KW-0325">Glycoprotein</keyword>
<dbReference type="FunFam" id="2.10.25.10:FF:000012">
    <property type="entry name" value="Delta-like protein"/>
    <property type="match status" value="1"/>
</dbReference>
<evidence type="ECO:0000313" key="17">
    <source>
        <dbReference type="Proteomes" id="UP001219518"/>
    </source>
</evidence>
<dbReference type="InterPro" id="IPR001881">
    <property type="entry name" value="EGF-like_Ca-bd_dom"/>
</dbReference>
<evidence type="ECO:0000256" key="8">
    <source>
        <dbReference type="ARBA" id="ARBA00023157"/>
    </source>
</evidence>
<feature type="disulfide bond" evidence="10">
    <location>
        <begin position="896"/>
        <end position="905"/>
    </location>
</feature>